<dbReference type="Proteomes" id="UP000191612">
    <property type="component" value="Unassembled WGS sequence"/>
</dbReference>
<dbReference type="EMBL" id="MDYO01000018">
    <property type="protein sequence ID" value="OQD95891.1"/>
    <property type="molecule type" value="Genomic_DNA"/>
</dbReference>
<evidence type="ECO:0000313" key="2">
    <source>
        <dbReference type="Proteomes" id="UP000191612"/>
    </source>
</evidence>
<accession>A0A1V6R3C9</accession>
<proteinExistence type="predicted"/>
<keyword evidence="2" id="KW-1185">Reference proteome</keyword>
<gene>
    <name evidence="1" type="ORF">PENSOL_c018G11203</name>
</gene>
<name>A0A1V6R3C9_9EURO</name>
<evidence type="ECO:0000313" key="1">
    <source>
        <dbReference type="EMBL" id="OQD95891.1"/>
    </source>
</evidence>
<dbReference type="AlphaFoldDB" id="A0A1V6R3C9"/>
<protein>
    <submittedName>
        <fullName evidence="1">Uncharacterized protein</fullName>
    </submittedName>
</protein>
<reference evidence="2" key="1">
    <citation type="journal article" date="2017" name="Nat. Microbiol.">
        <title>Global analysis of biosynthetic gene clusters reveals vast potential of secondary metabolite production in Penicillium species.</title>
        <authorList>
            <person name="Nielsen J.C."/>
            <person name="Grijseels S."/>
            <person name="Prigent S."/>
            <person name="Ji B."/>
            <person name="Dainat J."/>
            <person name="Nielsen K.F."/>
            <person name="Frisvad J.C."/>
            <person name="Workman M."/>
            <person name="Nielsen J."/>
        </authorList>
    </citation>
    <scope>NUCLEOTIDE SEQUENCE [LARGE SCALE GENOMIC DNA]</scope>
    <source>
        <strain evidence="2">IBT 29525</strain>
    </source>
</reference>
<organism evidence="1 2">
    <name type="scientific">Penicillium solitum</name>
    <dbReference type="NCBI Taxonomy" id="60172"/>
    <lineage>
        <taxon>Eukaryota</taxon>
        <taxon>Fungi</taxon>
        <taxon>Dikarya</taxon>
        <taxon>Ascomycota</taxon>
        <taxon>Pezizomycotina</taxon>
        <taxon>Eurotiomycetes</taxon>
        <taxon>Eurotiomycetidae</taxon>
        <taxon>Eurotiales</taxon>
        <taxon>Aspergillaceae</taxon>
        <taxon>Penicillium</taxon>
    </lineage>
</organism>
<sequence length="105" mass="11791">MSEPEWDNALPPAAHDPYGVPLLRPTPNLGRDVIELPVLSPNGLPEPHYKVIISRRVHEELESLFYVTHRMKPTQYNPPYNSGSQTGYILAWNSSPGVGRTDTRS</sequence>
<comment type="caution">
    <text evidence="1">The sequence shown here is derived from an EMBL/GenBank/DDBJ whole genome shotgun (WGS) entry which is preliminary data.</text>
</comment>